<evidence type="ECO:0000256" key="1">
    <source>
        <dbReference type="ARBA" id="ARBA00022692"/>
    </source>
</evidence>
<dbReference type="Gene3D" id="3.30.450.20">
    <property type="entry name" value="PAS domain"/>
    <property type="match status" value="1"/>
</dbReference>
<dbReference type="Proteomes" id="UP000198891">
    <property type="component" value="Unassembled WGS sequence"/>
</dbReference>
<feature type="transmembrane region" description="Helical" evidence="3">
    <location>
        <begin position="431"/>
        <end position="450"/>
    </location>
</feature>
<dbReference type="GO" id="GO:0004016">
    <property type="term" value="F:adenylate cyclase activity"/>
    <property type="evidence" value="ECO:0007669"/>
    <property type="project" value="UniProtKB-ARBA"/>
</dbReference>
<dbReference type="Pfam" id="PF00672">
    <property type="entry name" value="HAMP"/>
    <property type="match status" value="1"/>
</dbReference>
<dbReference type="EMBL" id="FNPZ01000006">
    <property type="protein sequence ID" value="SDZ50579.1"/>
    <property type="molecule type" value="Genomic_DNA"/>
</dbReference>
<keyword evidence="3" id="KW-0472">Membrane</keyword>
<proteinExistence type="predicted"/>
<feature type="transmembrane region" description="Helical" evidence="3">
    <location>
        <begin position="27"/>
        <end position="47"/>
    </location>
</feature>
<reference evidence="6 7" key="1">
    <citation type="submission" date="2016-10" db="EMBL/GenBank/DDBJ databases">
        <authorList>
            <person name="de Groot N.N."/>
        </authorList>
    </citation>
    <scope>NUCLEOTIDE SEQUENCE [LARGE SCALE GENOMIC DNA]</scope>
    <source>
        <strain evidence="6 7">CGMCC 4.3491</strain>
    </source>
</reference>
<dbReference type="SUPFAM" id="SSF158472">
    <property type="entry name" value="HAMP domain-like"/>
    <property type="match status" value="1"/>
</dbReference>
<dbReference type="InterPro" id="IPR029787">
    <property type="entry name" value="Nucleotide_cyclase"/>
</dbReference>
<dbReference type="STRING" id="381665.SAMN05216554_4276"/>
<dbReference type="SMART" id="SM00044">
    <property type="entry name" value="CYCc"/>
    <property type="match status" value="1"/>
</dbReference>
<dbReference type="GO" id="GO:0035556">
    <property type="term" value="P:intracellular signal transduction"/>
    <property type="evidence" value="ECO:0007669"/>
    <property type="project" value="InterPro"/>
</dbReference>
<evidence type="ECO:0000313" key="7">
    <source>
        <dbReference type="Proteomes" id="UP000198891"/>
    </source>
</evidence>
<gene>
    <name evidence="6" type="ORF">SAMN05216554_4276</name>
</gene>
<dbReference type="CDD" id="cd07302">
    <property type="entry name" value="CHD"/>
    <property type="match status" value="1"/>
</dbReference>
<sequence>MARNRLNLPTVKSVGSNRRGLGIQSKLLIMLLSVSIGSTLVVGYVGYVSGRDSLRDAAFDQLTSVREAKTLAIQSLFTNIESGLVLDSSGATGNQAATEFAAAFAELDAQPVDPGQKAAVDAYYADSFIPDLEARTGQESAPDLFEPTSSAQVYLQNTYTAPYAGDYDAAAAVDDAGDGSAWSAVNAKYNSYFREMATRYQYEDAMILDTEGNVVYSVYKGVDLGTNILDGPYKGSALSTAYTDAVNSNTLNYAEITDFDRYQPSLGVPTAWGVSPIAADGKVNGVLAIQLPITAINEVMTGGEGWQQDGLGDTGESYLVGPDHTMRSVSRLLIDDPEAFQKLTIEGGSSPDLAQRMVDVGGSVELQKVDTLPVDLALTGKTGTVIAPNYLGQETLDAYAPLDINGVQWVIVSSITTAEAFAPVDDFTRNLALAILAIIVIVSLLSLLLAQVFARPVRTLVGAVRQVAGGDLGVEVTSKTRDEFGDLSVAFNDMSRSLQVKQQLIDEQKAETDRLLLSMMPEKVARRYQEGEETIAENHQDVSVIYADVVGFDEFAVSLSSEQELSILNDLMRQFDDAAVAAGVEKVRTLRSGYLASCGLIVPRVDSARRTVDFAIQMTRIVERFNAQHDASISIRAGIDSGTVTSGLVGKASIAYDMWGDAVNVANRVQELAGKPGIFLTQRVRDRLPDTTGLVEVASVDIQGTPQTVWQIT</sequence>
<feature type="domain" description="HAMP" evidence="5">
    <location>
        <begin position="451"/>
        <end position="503"/>
    </location>
</feature>
<dbReference type="PANTHER" id="PTHR45655:SF13">
    <property type="entry name" value="SOLUBLE GUANYLATE CYCLASE GCY-32-RELATED"/>
    <property type="match status" value="1"/>
</dbReference>
<dbReference type="AlphaFoldDB" id="A0A1H3TMK8"/>
<dbReference type="SUPFAM" id="SSF55073">
    <property type="entry name" value="Nucleotide cyclase"/>
    <property type="match status" value="1"/>
</dbReference>
<organism evidence="6 7">
    <name type="scientific">Herbiconiux ginsengi</name>
    <dbReference type="NCBI Taxonomy" id="381665"/>
    <lineage>
        <taxon>Bacteria</taxon>
        <taxon>Bacillati</taxon>
        <taxon>Actinomycetota</taxon>
        <taxon>Actinomycetes</taxon>
        <taxon>Micrococcales</taxon>
        <taxon>Microbacteriaceae</taxon>
        <taxon>Herbiconiux</taxon>
    </lineage>
</organism>
<keyword evidence="2 3" id="KW-1133">Transmembrane helix</keyword>
<name>A0A1H3TMK8_9MICO</name>
<evidence type="ECO:0000259" key="5">
    <source>
        <dbReference type="PROSITE" id="PS50885"/>
    </source>
</evidence>
<dbReference type="PROSITE" id="PS50125">
    <property type="entry name" value="GUANYLATE_CYCLASE_2"/>
    <property type="match status" value="1"/>
</dbReference>
<dbReference type="PANTHER" id="PTHR45655">
    <property type="entry name" value="GUANYLATE CYCLASE SOLUBLE SUBUNIT BETA-2"/>
    <property type="match status" value="1"/>
</dbReference>
<dbReference type="Gene3D" id="1.10.8.500">
    <property type="entry name" value="HAMP domain in histidine kinase"/>
    <property type="match status" value="1"/>
</dbReference>
<dbReference type="Pfam" id="PF00211">
    <property type="entry name" value="Guanylate_cyc"/>
    <property type="match status" value="1"/>
</dbReference>
<feature type="domain" description="Guanylate cyclase" evidence="4">
    <location>
        <begin position="543"/>
        <end position="670"/>
    </location>
</feature>
<dbReference type="Gene3D" id="3.30.70.1230">
    <property type="entry name" value="Nucleotide cyclase"/>
    <property type="match status" value="1"/>
</dbReference>
<dbReference type="CDD" id="cd06225">
    <property type="entry name" value="HAMP"/>
    <property type="match status" value="1"/>
</dbReference>
<evidence type="ECO:0000256" key="2">
    <source>
        <dbReference type="ARBA" id="ARBA00022989"/>
    </source>
</evidence>
<accession>A0A1H3TMK8</accession>
<protein>
    <submittedName>
        <fullName evidence="6">Adenylate cyclase, class 3</fullName>
    </submittedName>
</protein>
<dbReference type="InterPro" id="IPR001054">
    <property type="entry name" value="A/G_cyclase"/>
</dbReference>
<dbReference type="GO" id="GO:0009190">
    <property type="term" value="P:cyclic nucleotide biosynthetic process"/>
    <property type="evidence" value="ECO:0007669"/>
    <property type="project" value="InterPro"/>
</dbReference>
<keyword evidence="7" id="KW-1185">Reference proteome</keyword>
<dbReference type="GO" id="GO:0016020">
    <property type="term" value="C:membrane"/>
    <property type="evidence" value="ECO:0007669"/>
    <property type="project" value="InterPro"/>
</dbReference>
<dbReference type="SMART" id="SM00304">
    <property type="entry name" value="HAMP"/>
    <property type="match status" value="1"/>
</dbReference>
<dbReference type="PROSITE" id="PS50885">
    <property type="entry name" value="HAMP"/>
    <property type="match status" value="1"/>
</dbReference>
<dbReference type="InterPro" id="IPR003660">
    <property type="entry name" value="HAMP_dom"/>
</dbReference>
<evidence type="ECO:0000256" key="3">
    <source>
        <dbReference type="SAM" id="Phobius"/>
    </source>
</evidence>
<dbReference type="RefSeq" id="WP_217634451.1">
    <property type="nucleotide sequence ID" value="NZ_FNPZ01000006.1"/>
</dbReference>
<keyword evidence="1 3" id="KW-0812">Transmembrane</keyword>
<evidence type="ECO:0000259" key="4">
    <source>
        <dbReference type="PROSITE" id="PS50125"/>
    </source>
</evidence>
<evidence type="ECO:0000313" key="6">
    <source>
        <dbReference type="EMBL" id="SDZ50579.1"/>
    </source>
</evidence>